<reference evidence="9" key="1">
    <citation type="journal article" date="2019" name="Int. J. Syst. Evol. Microbiol.">
        <title>The Global Catalogue of Microorganisms (GCM) 10K type strain sequencing project: providing services to taxonomists for standard genome sequencing and annotation.</title>
        <authorList>
            <consortium name="The Broad Institute Genomics Platform"/>
            <consortium name="The Broad Institute Genome Sequencing Center for Infectious Disease"/>
            <person name="Wu L."/>
            <person name="Ma J."/>
        </authorList>
    </citation>
    <scope>NUCLEOTIDE SEQUENCE [LARGE SCALE GENOMIC DNA]</scope>
    <source>
        <strain evidence="9">JCM 31037</strain>
    </source>
</reference>
<feature type="transmembrane region" description="Helical" evidence="7">
    <location>
        <begin position="120"/>
        <end position="138"/>
    </location>
</feature>
<evidence type="ECO:0000256" key="6">
    <source>
        <dbReference type="SAM" id="MobiDB-lite"/>
    </source>
</evidence>
<evidence type="ECO:0000256" key="4">
    <source>
        <dbReference type="ARBA" id="ARBA00022989"/>
    </source>
</evidence>
<evidence type="ECO:0000256" key="5">
    <source>
        <dbReference type="ARBA" id="ARBA00023136"/>
    </source>
</evidence>
<feature type="compositionally biased region" description="Low complexity" evidence="6">
    <location>
        <begin position="206"/>
        <end position="218"/>
    </location>
</feature>
<organism evidence="8 9">
    <name type="scientific">Micromonospora sonneratiae</name>
    <dbReference type="NCBI Taxonomy" id="1184706"/>
    <lineage>
        <taxon>Bacteria</taxon>
        <taxon>Bacillati</taxon>
        <taxon>Actinomycetota</taxon>
        <taxon>Actinomycetes</taxon>
        <taxon>Micromonosporales</taxon>
        <taxon>Micromonosporaceae</taxon>
        <taxon>Micromonospora</taxon>
    </lineage>
</organism>
<dbReference type="EMBL" id="JBHTMP010000028">
    <property type="protein sequence ID" value="MFD1323150.1"/>
    <property type="molecule type" value="Genomic_DNA"/>
</dbReference>
<feature type="transmembrane region" description="Helical" evidence="7">
    <location>
        <begin position="179"/>
        <end position="198"/>
    </location>
</feature>
<evidence type="ECO:0000256" key="3">
    <source>
        <dbReference type="ARBA" id="ARBA00022692"/>
    </source>
</evidence>
<gene>
    <name evidence="8" type="ORF">ACFQ4H_18840</name>
</gene>
<feature type="transmembrane region" description="Helical" evidence="7">
    <location>
        <begin position="150"/>
        <end position="173"/>
    </location>
</feature>
<dbReference type="PANTHER" id="PTHR30250">
    <property type="entry name" value="PST FAMILY PREDICTED COLANIC ACID TRANSPORTER"/>
    <property type="match status" value="1"/>
</dbReference>
<comment type="caution">
    <text evidence="8">The sequence shown here is derived from an EMBL/GenBank/DDBJ whole genome shotgun (WGS) entry which is preliminary data.</text>
</comment>
<dbReference type="PANTHER" id="PTHR30250:SF11">
    <property type="entry name" value="O-ANTIGEN TRANSPORTER-RELATED"/>
    <property type="match status" value="1"/>
</dbReference>
<feature type="transmembrane region" description="Helical" evidence="7">
    <location>
        <begin position="20"/>
        <end position="40"/>
    </location>
</feature>
<feature type="transmembrane region" description="Helical" evidence="7">
    <location>
        <begin position="52"/>
        <end position="76"/>
    </location>
</feature>
<sequence>MTQHTRSSPGNRTSTGRLGIAGAAVTVAAMLTNGLAYLVPMLGARHLTAADLSALATVLALTGIAGVPGLGLQIAIAVRRARHGHVPAARVAVTTAALTGGVLVVLSPLLMAFLQLTVELAALLTAMTVAVVLSGRWLGELQGDQRFLRLAAGMAVLAVGRYGGVIVGLLLGAGLLRSLLAGVVVGCLFLPVLAWLAAPTPAAAERTPSATEPTAAAPIDAAGPVTSPGPALRAREVLTASSATLAMLTVSYADLILARQLLPVAGSGAYAVGTVLTKGALWAPQVVTVLALPRLANGDRRTRSVALAVTAACGVVLVVASALAGGFAFQLAGGADYVHLGGYAPFFAATGALYALVFVLVNARVAAGARRPAGPLWLATGGLVIIATLVAPHTFAGILGSSLAMAAVTVVLLAWLTRRSSDSQAQMSH</sequence>
<keyword evidence="3 7" id="KW-0812">Transmembrane</keyword>
<comment type="subcellular location">
    <subcellularLocation>
        <location evidence="1">Cell membrane</location>
        <topology evidence="1">Multi-pass membrane protein</topology>
    </subcellularLocation>
</comment>
<proteinExistence type="predicted"/>
<protein>
    <submittedName>
        <fullName evidence="8">Polysaccharide biosynthesis protein</fullName>
    </submittedName>
</protein>
<feature type="transmembrane region" description="Helical" evidence="7">
    <location>
        <begin position="373"/>
        <end position="391"/>
    </location>
</feature>
<keyword evidence="4 7" id="KW-1133">Transmembrane helix</keyword>
<evidence type="ECO:0000313" key="8">
    <source>
        <dbReference type="EMBL" id="MFD1323150.1"/>
    </source>
</evidence>
<dbReference type="InterPro" id="IPR050833">
    <property type="entry name" value="Poly_Biosynth_Transport"/>
</dbReference>
<dbReference type="Proteomes" id="UP001597260">
    <property type="component" value="Unassembled WGS sequence"/>
</dbReference>
<feature type="transmembrane region" description="Helical" evidence="7">
    <location>
        <begin position="343"/>
        <end position="361"/>
    </location>
</feature>
<feature type="region of interest" description="Disordered" evidence="6">
    <location>
        <begin position="206"/>
        <end position="227"/>
    </location>
</feature>
<dbReference type="RefSeq" id="WP_377572301.1">
    <property type="nucleotide sequence ID" value="NZ_JBHTMP010000028.1"/>
</dbReference>
<evidence type="ECO:0000256" key="7">
    <source>
        <dbReference type="SAM" id="Phobius"/>
    </source>
</evidence>
<evidence type="ECO:0000313" key="9">
    <source>
        <dbReference type="Proteomes" id="UP001597260"/>
    </source>
</evidence>
<accession>A0ABW3YI48</accession>
<evidence type="ECO:0000256" key="2">
    <source>
        <dbReference type="ARBA" id="ARBA00022475"/>
    </source>
</evidence>
<feature type="transmembrane region" description="Helical" evidence="7">
    <location>
        <begin position="88"/>
        <end position="114"/>
    </location>
</feature>
<keyword evidence="5 7" id="KW-0472">Membrane</keyword>
<keyword evidence="9" id="KW-1185">Reference proteome</keyword>
<evidence type="ECO:0000256" key="1">
    <source>
        <dbReference type="ARBA" id="ARBA00004651"/>
    </source>
</evidence>
<keyword evidence="2" id="KW-1003">Cell membrane</keyword>
<name>A0ABW3YI48_9ACTN</name>
<feature type="transmembrane region" description="Helical" evidence="7">
    <location>
        <begin position="305"/>
        <end position="331"/>
    </location>
</feature>
<feature type="transmembrane region" description="Helical" evidence="7">
    <location>
        <begin position="397"/>
        <end position="417"/>
    </location>
</feature>